<dbReference type="CDD" id="cd03801">
    <property type="entry name" value="GT4_PimA-like"/>
    <property type="match status" value="1"/>
</dbReference>
<evidence type="ECO:0000313" key="6">
    <source>
        <dbReference type="Proteomes" id="UP000198921"/>
    </source>
</evidence>
<evidence type="ECO:0000313" key="5">
    <source>
        <dbReference type="EMBL" id="SDX62484.1"/>
    </source>
</evidence>
<dbReference type="Pfam" id="PF00534">
    <property type="entry name" value="Glycos_transf_1"/>
    <property type="match status" value="1"/>
</dbReference>
<keyword evidence="1" id="KW-0328">Glycosyltransferase</keyword>
<dbReference type="PANTHER" id="PTHR46401">
    <property type="entry name" value="GLYCOSYLTRANSFERASE WBBK-RELATED"/>
    <property type="match status" value="1"/>
</dbReference>
<keyword evidence="6" id="KW-1185">Reference proteome</keyword>
<dbReference type="Gene3D" id="3.40.50.2000">
    <property type="entry name" value="Glycogen Phosphorylase B"/>
    <property type="match status" value="2"/>
</dbReference>
<name>A0A1H3D9R0_9ACTN</name>
<sequence length="416" mass="45231">MGRPLRIALLSYRSKPHSGGQGVYVRALSRELTALGHGVTVFSGQPYPELDDGVPLARVPSLDLYREPDPFRTPRPSEFRDRIDVREWATMCTAGFPEPLTFSLRAARLLLPRAAEVDVVHDNQCLGSGLLQLTRAGVPTVATVHHPVAIDRDLELAAAPSLRRRLTLRRWYGFTRMQARVAPQLDGVTTVSESSRRDIETHLGLPADAIRVIPVGIDPDVFTPPPDDRSRDADSIVVTTSADVPLKGLVHLLEAVAKLRTERPVRLTVVGTARPGGPAEATLDRLALREAVRFTGPLPEADLVRLLQSAAVVAIPSLYEGFSLPAIEAMACGTALVTTDAGALPEVVGSRAGVRVRAGDVGELTAALQLVLDSPSFADQLGRAGRRRVLASYTWRSTAERTAEWYREVLERKARL</sequence>
<dbReference type="Proteomes" id="UP000198921">
    <property type="component" value="Unassembled WGS sequence"/>
</dbReference>
<protein>
    <submittedName>
        <fullName evidence="5">Glycosyltransferase involved in cell wall bisynthesis</fullName>
    </submittedName>
</protein>
<accession>A0A1H3D9R0</accession>
<organism evidence="5 6">
    <name type="scientific">Geodermatophilus africanus</name>
    <dbReference type="NCBI Taxonomy" id="1137993"/>
    <lineage>
        <taxon>Bacteria</taxon>
        <taxon>Bacillati</taxon>
        <taxon>Actinomycetota</taxon>
        <taxon>Actinomycetes</taxon>
        <taxon>Geodermatophilales</taxon>
        <taxon>Geodermatophilaceae</taxon>
        <taxon>Geodermatophilus</taxon>
    </lineage>
</organism>
<evidence type="ECO:0000256" key="1">
    <source>
        <dbReference type="ARBA" id="ARBA00022676"/>
    </source>
</evidence>
<dbReference type="Pfam" id="PF13439">
    <property type="entry name" value="Glyco_transf_4"/>
    <property type="match status" value="1"/>
</dbReference>
<reference evidence="6" key="1">
    <citation type="submission" date="2016-10" db="EMBL/GenBank/DDBJ databases">
        <authorList>
            <person name="Varghese N."/>
            <person name="Submissions S."/>
        </authorList>
    </citation>
    <scope>NUCLEOTIDE SEQUENCE [LARGE SCALE GENOMIC DNA]</scope>
    <source>
        <strain evidence="6">DSM 45422</strain>
    </source>
</reference>
<dbReference type="GO" id="GO:0016757">
    <property type="term" value="F:glycosyltransferase activity"/>
    <property type="evidence" value="ECO:0007669"/>
    <property type="project" value="UniProtKB-KW"/>
</dbReference>
<dbReference type="EMBL" id="FNOT01000002">
    <property type="protein sequence ID" value="SDX62484.1"/>
    <property type="molecule type" value="Genomic_DNA"/>
</dbReference>
<dbReference type="OrthoDB" id="8555507at2"/>
<feature type="domain" description="Glycosyl transferase family 1" evidence="3">
    <location>
        <begin position="232"/>
        <end position="388"/>
    </location>
</feature>
<dbReference type="SUPFAM" id="SSF53756">
    <property type="entry name" value="UDP-Glycosyltransferase/glycogen phosphorylase"/>
    <property type="match status" value="1"/>
</dbReference>
<feature type="domain" description="Glycosyltransferase subfamily 4-like N-terminal" evidence="4">
    <location>
        <begin position="19"/>
        <end position="220"/>
    </location>
</feature>
<dbReference type="STRING" id="1137993.SAMN05660209_00890"/>
<keyword evidence="2 5" id="KW-0808">Transferase</keyword>
<evidence type="ECO:0000256" key="2">
    <source>
        <dbReference type="ARBA" id="ARBA00022679"/>
    </source>
</evidence>
<dbReference type="PANTHER" id="PTHR46401:SF2">
    <property type="entry name" value="GLYCOSYLTRANSFERASE WBBK-RELATED"/>
    <property type="match status" value="1"/>
</dbReference>
<dbReference type="InterPro" id="IPR028098">
    <property type="entry name" value="Glyco_trans_4-like_N"/>
</dbReference>
<dbReference type="GO" id="GO:0009103">
    <property type="term" value="P:lipopolysaccharide biosynthetic process"/>
    <property type="evidence" value="ECO:0007669"/>
    <property type="project" value="TreeGrafter"/>
</dbReference>
<dbReference type="InterPro" id="IPR001296">
    <property type="entry name" value="Glyco_trans_1"/>
</dbReference>
<dbReference type="RefSeq" id="WP_091151846.1">
    <property type="nucleotide sequence ID" value="NZ_FNOT01000002.1"/>
</dbReference>
<gene>
    <name evidence="5" type="ORF">SAMN05660209_00890</name>
</gene>
<dbReference type="AlphaFoldDB" id="A0A1H3D9R0"/>
<evidence type="ECO:0000259" key="3">
    <source>
        <dbReference type="Pfam" id="PF00534"/>
    </source>
</evidence>
<evidence type="ECO:0000259" key="4">
    <source>
        <dbReference type="Pfam" id="PF13439"/>
    </source>
</evidence>
<proteinExistence type="predicted"/>